<protein>
    <submittedName>
        <fullName evidence="2">Uncharacterized protein</fullName>
    </submittedName>
</protein>
<dbReference type="EMBL" id="KN839064">
    <property type="protein sequence ID" value="KIJ91044.1"/>
    <property type="molecule type" value="Genomic_DNA"/>
</dbReference>
<keyword evidence="3" id="KW-1185">Reference proteome</keyword>
<dbReference type="Proteomes" id="UP000054477">
    <property type="component" value="Unassembled WGS sequence"/>
</dbReference>
<organism evidence="2 3">
    <name type="scientific">Laccaria amethystina LaAM-08-1</name>
    <dbReference type="NCBI Taxonomy" id="1095629"/>
    <lineage>
        <taxon>Eukaryota</taxon>
        <taxon>Fungi</taxon>
        <taxon>Dikarya</taxon>
        <taxon>Basidiomycota</taxon>
        <taxon>Agaricomycotina</taxon>
        <taxon>Agaricomycetes</taxon>
        <taxon>Agaricomycetidae</taxon>
        <taxon>Agaricales</taxon>
        <taxon>Agaricineae</taxon>
        <taxon>Hydnangiaceae</taxon>
        <taxon>Laccaria</taxon>
    </lineage>
</organism>
<evidence type="ECO:0000313" key="3">
    <source>
        <dbReference type="Proteomes" id="UP000054477"/>
    </source>
</evidence>
<evidence type="ECO:0000256" key="1">
    <source>
        <dbReference type="SAM" id="MobiDB-lite"/>
    </source>
</evidence>
<dbReference type="AlphaFoldDB" id="A0A0C9WHE3"/>
<dbReference type="HOGENOM" id="CLU_1855590_0_0_1"/>
<evidence type="ECO:0000313" key="2">
    <source>
        <dbReference type="EMBL" id="KIJ91044.1"/>
    </source>
</evidence>
<accession>A0A0C9WHE3</accession>
<sequence length="138" mass="15120">MASSLVLSVSSLPQQTAFSLPRPTASFLNNPPPFTNSLPSRQTAPLLRQMVNGLLPPRMAPSSLDKWQTFSSFNKRRAPSLDECLPHIDKRRTVSFLNERPRLNTQPHPSTKGLLSSTNSLLPPLANGPPLTNGLFPP</sequence>
<feature type="region of interest" description="Disordered" evidence="1">
    <location>
        <begin position="96"/>
        <end position="138"/>
    </location>
</feature>
<reference evidence="3" key="2">
    <citation type="submission" date="2015-01" db="EMBL/GenBank/DDBJ databases">
        <title>Evolutionary Origins and Diversification of the Mycorrhizal Mutualists.</title>
        <authorList>
            <consortium name="DOE Joint Genome Institute"/>
            <consortium name="Mycorrhizal Genomics Consortium"/>
            <person name="Kohler A."/>
            <person name="Kuo A."/>
            <person name="Nagy L.G."/>
            <person name="Floudas D."/>
            <person name="Copeland A."/>
            <person name="Barry K.W."/>
            <person name="Cichocki N."/>
            <person name="Veneault-Fourrey C."/>
            <person name="LaButti K."/>
            <person name="Lindquist E.A."/>
            <person name="Lipzen A."/>
            <person name="Lundell T."/>
            <person name="Morin E."/>
            <person name="Murat C."/>
            <person name="Riley R."/>
            <person name="Ohm R."/>
            <person name="Sun H."/>
            <person name="Tunlid A."/>
            <person name="Henrissat B."/>
            <person name="Grigoriev I.V."/>
            <person name="Hibbett D.S."/>
            <person name="Martin F."/>
        </authorList>
    </citation>
    <scope>NUCLEOTIDE SEQUENCE [LARGE SCALE GENOMIC DNA]</scope>
    <source>
        <strain evidence="3">LaAM-08-1</strain>
    </source>
</reference>
<feature type="compositionally biased region" description="Low complexity" evidence="1">
    <location>
        <begin position="114"/>
        <end position="125"/>
    </location>
</feature>
<gene>
    <name evidence="2" type="ORF">K443DRAFT_14728</name>
</gene>
<name>A0A0C9WHE3_9AGAR</name>
<proteinExistence type="predicted"/>
<reference evidence="2 3" key="1">
    <citation type="submission" date="2014-04" db="EMBL/GenBank/DDBJ databases">
        <authorList>
            <consortium name="DOE Joint Genome Institute"/>
            <person name="Kuo A."/>
            <person name="Kohler A."/>
            <person name="Nagy L.G."/>
            <person name="Floudas D."/>
            <person name="Copeland A."/>
            <person name="Barry K.W."/>
            <person name="Cichocki N."/>
            <person name="Veneault-Fourrey C."/>
            <person name="LaButti K."/>
            <person name="Lindquist E.A."/>
            <person name="Lipzen A."/>
            <person name="Lundell T."/>
            <person name="Morin E."/>
            <person name="Murat C."/>
            <person name="Sun H."/>
            <person name="Tunlid A."/>
            <person name="Henrissat B."/>
            <person name="Grigoriev I.V."/>
            <person name="Hibbett D.S."/>
            <person name="Martin F."/>
            <person name="Nordberg H.P."/>
            <person name="Cantor M.N."/>
            <person name="Hua S.X."/>
        </authorList>
    </citation>
    <scope>NUCLEOTIDE SEQUENCE [LARGE SCALE GENOMIC DNA]</scope>
    <source>
        <strain evidence="2 3">LaAM-08-1</strain>
    </source>
</reference>